<dbReference type="EMBL" id="CP051682">
    <property type="protein sequence ID" value="QJD95437.1"/>
    <property type="molecule type" value="Genomic_DNA"/>
</dbReference>
<dbReference type="Proteomes" id="UP000503278">
    <property type="component" value="Chromosome"/>
</dbReference>
<dbReference type="KEGG" id="mrob:HH214_05895"/>
<name>A0A7L5DZA5_9SPHI</name>
<feature type="domain" description="LRAT" evidence="1">
    <location>
        <begin position="17"/>
        <end position="118"/>
    </location>
</feature>
<protein>
    <recommendedName>
        <fullName evidence="1">LRAT domain-containing protein</fullName>
    </recommendedName>
</protein>
<evidence type="ECO:0000313" key="3">
    <source>
        <dbReference type="Proteomes" id="UP000503278"/>
    </source>
</evidence>
<dbReference type="InterPro" id="IPR007053">
    <property type="entry name" value="LRAT_dom"/>
</dbReference>
<dbReference type="RefSeq" id="WP_169606451.1">
    <property type="nucleotide sequence ID" value="NZ_CP051682.1"/>
</dbReference>
<sequence length="140" mass="15786">MENLQQYFLKPGDQLVESIFATGLTKHFAVYLGRLSDGQEWIAENHHHTGGVRLVTVRNYAAGERSLVRIDRFSGTEQERHQVILRALRLAGKSYDLVQYNCEHFATEVTTGLAESKQKQVGILLKMTRCSVLKRSGVPA</sequence>
<proteinExistence type="predicted"/>
<evidence type="ECO:0000259" key="1">
    <source>
        <dbReference type="PROSITE" id="PS51934"/>
    </source>
</evidence>
<dbReference type="PROSITE" id="PS51934">
    <property type="entry name" value="LRAT"/>
    <property type="match status" value="1"/>
</dbReference>
<keyword evidence="3" id="KW-1185">Reference proteome</keyword>
<dbReference type="Pfam" id="PF04970">
    <property type="entry name" value="LRAT"/>
    <property type="match status" value="1"/>
</dbReference>
<dbReference type="Gene3D" id="3.90.1720.10">
    <property type="entry name" value="endopeptidase domain like (from Nostoc punctiforme)"/>
    <property type="match status" value="1"/>
</dbReference>
<dbReference type="AlphaFoldDB" id="A0A7L5DZA5"/>
<gene>
    <name evidence="2" type="ORF">HH214_05895</name>
</gene>
<evidence type="ECO:0000313" key="2">
    <source>
        <dbReference type="EMBL" id="QJD95437.1"/>
    </source>
</evidence>
<organism evidence="2 3">
    <name type="scientific">Mucilaginibacter robiniae</name>
    <dbReference type="NCBI Taxonomy" id="2728022"/>
    <lineage>
        <taxon>Bacteria</taxon>
        <taxon>Pseudomonadati</taxon>
        <taxon>Bacteroidota</taxon>
        <taxon>Sphingobacteriia</taxon>
        <taxon>Sphingobacteriales</taxon>
        <taxon>Sphingobacteriaceae</taxon>
        <taxon>Mucilaginibacter</taxon>
    </lineage>
</organism>
<reference evidence="2 3" key="1">
    <citation type="submission" date="2020-04" db="EMBL/GenBank/DDBJ databases">
        <title>Genome sequencing of novel species.</title>
        <authorList>
            <person name="Heo J."/>
            <person name="Kim S.-J."/>
            <person name="Kim J.-S."/>
            <person name="Hong S.-B."/>
            <person name="Kwon S.-W."/>
        </authorList>
    </citation>
    <scope>NUCLEOTIDE SEQUENCE [LARGE SCALE GENOMIC DNA]</scope>
    <source>
        <strain evidence="2 3">F39-2</strain>
    </source>
</reference>
<accession>A0A7L5DZA5</accession>